<keyword evidence="2" id="KW-1185">Reference proteome</keyword>
<evidence type="ECO:0000313" key="2">
    <source>
        <dbReference type="Proteomes" id="UP000236654"/>
    </source>
</evidence>
<gene>
    <name evidence="1" type="ORF">CW751_14415</name>
</gene>
<accession>A0A2I0QZ51</accession>
<sequence>MNKSLFIIGIILLTFSCSQKKGDYYFDFDQVDHYSIKIDENELFDLEEKKNLTQNQRLKIDIIVNDKPEKISDTAFIPKLTKIGFTKNKVSENEHAELNEIFREKSHDEVYALACVHVYRDILIFKKSDSIIGIAKVCFDCLDSQILGTDVNTMEFGQSGDYGKLNRLLNEKKL</sequence>
<protein>
    <submittedName>
        <fullName evidence="1">Uncharacterized protein</fullName>
    </submittedName>
</protein>
<evidence type="ECO:0000313" key="1">
    <source>
        <dbReference type="EMBL" id="PKR79606.1"/>
    </source>
</evidence>
<proteinExistence type="predicted"/>
<reference evidence="1 2" key="1">
    <citation type="submission" date="2017-12" db="EMBL/GenBank/DDBJ databases">
        <title>The draft genome sequence of Brumimicrobium saltpan LHR20.</title>
        <authorList>
            <person name="Do Z.-J."/>
            <person name="Luo H.-R."/>
        </authorList>
    </citation>
    <scope>NUCLEOTIDE SEQUENCE [LARGE SCALE GENOMIC DNA]</scope>
    <source>
        <strain evidence="1 2">LHR20</strain>
    </source>
</reference>
<organism evidence="1 2">
    <name type="scientific">Brumimicrobium salinarum</name>
    <dbReference type="NCBI Taxonomy" id="2058658"/>
    <lineage>
        <taxon>Bacteria</taxon>
        <taxon>Pseudomonadati</taxon>
        <taxon>Bacteroidota</taxon>
        <taxon>Flavobacteriia</taxon>
        <taxon>Flavobacteriales</taxon>
        <taxon>Crocinitomicaceae</taxon>
        <taxon>Brumimicrobium</taxon>
    </lineage>
</organism>
<comment type="caution">
    <text evidence="1">The sequence shown here is derived from an EMBL/GenBank/DDBJ whole genome shotgun (WGS) entry which is preliminary data.</text>
</comment>
<name>A0A2I0QZ51_9FLAO</name>
<dbReference type="AlphaFoldDB" id="A0A2I0QZ51"/>
<dbReference type="OrthoDB" id="714297at2"/>
<dbReference type="PROSITE" id="PS51257">
    <property type="entry name" value="PROKAR_LIPOPROTEIN"/>
    <property type="match status" value="1"/>
</dbReference>
<dbReference type="Proteomes" id="UP000236654">
    <property type="component" value="Unassembled WGS sequence"/>
</dbReference>
<dbReference type="EMBL" id="PJNI01000023">
    <property type="protein sequence ID" value="PKR79606.1"/>
    <property type="molecule type" value="Genomic_DNA"/>
</dbReference>
<dbReference type="RefSeq" id="WP_101335730.1">
    <property type="nucleotide sequence ID" value="NZ_PJNI01000023.1"/>
</dbReference>